<dbReference type="Proteomes" id="UP000276133">
    <property type="component" value="Unassembled WGS sequence"/>
</dbReference>
<protein>
    <submittedName>
        <fullName evidence="1">Uncharacterized protein</fullName>
    </submittedName>
</protein>
<sequence>MSFFMGKNCIKFLQTLTACESWHDLTSSFLRPLKIFTELQNKIFLANHQVKRKRKFLKEKKKKEKREVIHGIFMDAI</sequence>
<dbReference type="AlphaFoldDB" id="A0A3M7QBJ8"/>
<gene>
    <name evidence="1" type="ORF">BpHYR1_003141</name>
</gene>
<dbReference type="EMBL" id="REGN01006777">
    <property type="protein sequence ID" value="RNA08338.1"/>
    <property type="molecule type" value="Genomic_DNA"/>
</dbReference>
<accession>A0A3M7QBJ8</accession>
<proteinExistence type="predicted"/>
<organism evidence="1 2">
    <name type="scientific">Brachionus plicatilis</name>
    <name type="common">Marine rotifer</name>
    <name type="synonym">Brachionus muelleri</name>
    <dbReference type="NCBI Taxonomy" id="10195"/>
    <lineage>
        <taxon>Eukaryota</taxon>
        <taxon>Metazoa</taxon>
        <taxon>Spiralia</taxon>
        <taxon>Gnathifera</taxon>
        <taxon>Rotifera</taxon>
        <taxon>Eurotatoria</taxon>
        <taxon>Monogononta</taxon>
        <taxon>Pseudotrocha</taxon>
        <taxon>Ploima</taxon>
        <taxon>Brachionidae</taxon>
        <taxon>Brachionus</taxon>
    </lineage>
</organism>
<evidence type="ECO:0000313" key="1">
    <source>
        <dbReference type="EMBL" id="RNA08338.1"/>
    </source>
</evidence>
<evidence type="ECO:0000313" key="2">
    <source>
        <dbReference type="Proteomes" id="UP000276133"/>
    </source>
</evidence>
<comment type="caution">
    <text evidence="1">The sequence shown here is derived from an EMBL/GenBank/DDBJ whole genome shotgun (WGS) entry which is preliminary data.</text>
</comment>
<name>A0A3M7QBJ8_BRAPC</name>
<keyword evidence="2" id="KW-1185">Reference proteome</keyword>
<reference evidence="1 2" key="1">
    <citation type="journal article" date="2018" name="Sci. Rep.">
        <title>Genomic signatures of local adaptation to the degree of environmental predictability in rotifers.</title>
        <authorList>
            <person name="Franch-Gras L."/>
            <person name="Hahn C."/>
            <person name="Garcia-Roger E.M."/>
            <person name="Carmona M.J."/>
            <person name="Serra M."/>
            <person name="Gomez A."/>
        </authorList>
    </citation>
    <scope>NUCLEOTIDE SEQUENCE [LARGE SCALE GENOMIC DNA]</scope>
    <source>
        <strain evidence="1">HYR1</strain>
    </source>
</reference>